<keyword evidence="3" id="KW-0548">Nucleotidyltransferase</keyword>
<keyword evidence="3" id="KW-0378">Hydrolase</keyword>
<dbReference type="RefSeq" id="WP_320381439.1">
    <property type="nucleotide sequence ID" value="NZ_JAWDIQ010000003.1"/>
</dbReference>
<dbReference type="EMBL" id="JAWDIQ010000003">
    <property type="protein sequence ID" value="MDY0410551.1"/>
    <property type="molecule type" value="Genomic_DNA"/>
</dbReference>
<keyword evidence="4" id="KW-1185">Reference proteome</keyword>
<organism evidence="3 4">
    <name type="scientific">Paracerasibacillus soli</name>
    <dbReference type="NCBI Taxonomy" id="480284"/>
    <lineage>
        <taxon>Bacteria</taxon>
        <taxon>Bacillati</taxon>
        <taxon>Bacillota</taxon>
        <taxon>Bacilli</taxon>
        <taxon>Bacillales</taxon>
        <taxon>Bacillaceae</taxon>
        <taxon>Paracerasibacillus</taxon>
    </lineage>
</organism>
<evidence type="ECO:0000259" key="2">
    <source>
        <dbReference type="Pfam" id="PF00561"/>
    </source>
</evidence>
<dbReference type="Pfam" id="PF00561">
    <property type="entry name" value="Abhydrolase_1"/>
    <property type="match status" value="1"/>
</dbReference>
<evidence type="ECO:0000256" key="1">
    <source>
        <dbReference type="SAM" id="SignalP"/>
    </source>
</evidence>
<dbReference type="GO" id="GO:0016787">
    <property type="term" value="F:hydrolase activity"/>
    <property type="evidence" value="ECO:0007669"/>
    <property type="project" value="UniProtKB-KW"/>
</dbReference>
<dbReference type="GO" id="GO:0016779">
    <property type="term" value="F:nucleotidyltransferase activity"/>
    <property type="evidence" value="ECO:0007669"/>
    <property type="project" value="UniProtKB-KW"/>
</dbReference>
<proteinExistence type="predicted"/>
<evidence type="ECO:0000313" key="3">
    <source>
        <dbReference type="EMBL" id="MDY0410551.1"/>
    </source>
</evidence>
<dbReference type="InterPro" id="IPR000073">
    <property type="entry name" value="AB_hydrolase_1"/>
</dbReference>
<evidence type="ECO:0000313" key="4">
    <source>
        <dbReference type="Proteomes" id="UP001275315"/>
    </source>
</evidence>
<accession>A0ABU5CW41</accession>
<dbReference type="SUPFAM" id="SSF53474">
    <property type="entry name" value="alpha/beta-Hydrolases"/>
    <property type="match status" value="1"/>
</dbReference>
<reference evidence="3 4" key="1">
    <citation type="submission" date="2023-10" db="EMBL/GenBank/DDBJ databases">
        <title>Virgibacillus soli CC-YMP-6 genome.</title>
        <authorList>
            <person name="Miliotis G."/>
            <person name="Sengupta P."/>
            <person name="Hameed A."/>
            <person name="Chuvochina M."/>
            <person name="Mcdonagh F."/>
            <person name="Simpson A.C."/>
            <person name="Singh N.K."/>
            <person name="Rekha P.D."/>
            <person name="Raman K."/>
            <person name="Hugenholtz P."/>
            <person name="Venkateswaran K."/>
        </authorList>
    </citation>
    <scope>NUCLEOTIDE SEQUENCE [LARGE SCALE GENOMIC DNA]</scope>
    <source>
        <strain evidence="3 4">CC-YMP-6</strain>
    </source>
</reference>
<keyword evidence="1" id="KW-0732">Signal</keyword>
<dbReference type="Proteomes" id="UP001275315">
    <property type="component" value="Unassembled WGS sequence"/>
</dbReference>
<keyword evidence="3" id="KW-0808">Transferase</keyword>
<gene>
    <name evidence="3" type="ORF">RWD45_20945</name>
</gene>
<feature type="domain" description="AB hydrolase-1" evidence="2">
    <location>
        <begin position="70"/>
        <end position="198"/>
    </location>
</feature>
<name>A0ABU5CW41_9BACI</name>
<comment type="caution">
    <text evidence="3">The sequence shown here is derived from an EMBL/GenBank/DDBJ whole genome shotgun (WGS) entry which is preliminary data.</text>
</comment>
<sequence length="261" mass="28274">MLKRIVSVTLFVFMMLTVSTSFASANTMYAPVPSASQDNTLLGKVGNGNDETPGEWTLGETPPHLKQEAPILLFVPGLNNVAQIWWEVENSMAEAVYDAGYQAAFIQLHDAGGASADMWDNGQLLAEKIREISAHFNGKPITIVAYSKGGVDTQTALTYYGVSHLVNNVITLSSPHHGSQLANLAYSAGASWLADLIGAKGDGTYAMQTGYMENFRLETDQEAQAYANNFYTLGGTGWGQFSLQIGLEVCIYRLTAKTTVW</sequence>
<feature type="chain" id="PRO_5045332579" evidence="1">
    <location>
        <begin position="24"/>
        <end position="261"/>
    </location>
</feature>
<feature type="signal peptide" evidence="1">
    <location>
        <begin position="1"/>
        <end position="23"/>
    </location>
</feature>
<dbReference type="InterPro" id="IPR029058">
    <property type="entry name" value="AB_hydrolase_fold"/>
</dbReference>
<protein>
    <submittedName>
        <fullName evidence="3">Alpha/beta fold hydrolase</fullName>
    </submittedName>
</protein>
<dbReference type="Gene3D" id="3.40.50.1820">
    <property type="entry name" value="alpha/beta hydrolase"/>
    <property type="match status" value="1"/>
</dbReference>